<evidence type="ECO:0000256" key="8">
    <source>
        <dbReference type="ARBA" id="ARBA00023012"/>
    </source>
</evidence>
<dbReference type="CDD" id="cd00130">
    <property type="entry name" value="PAS"/>
    <property type="match status" value="1"/>
</dbReference>
<dbReference type="InterPro" id="IPR036097">
    <property type="entry name" value="HisK_dim/P_sf"/>
</dbReference>
<dbReference type="SUPFAM" id="SSF55785">
    <property type="entry name" value="PYP-like sensor domain (PAS domain)"/>
    <property type="match status" value="1"/>
</dbReference>
<evidence type="ECO:0000256" key="5">
    <source>
        <dbReference type="ARBA" id="ARBA00022741"/>
    </source>
</evidence>
<feature type="region of interest" description="Disordered" evidence="9">
    <location>
        <begin position="1"/>
        <end position="25"/>
    </location>
</feature>
<dbReference type="SMART" id="SM00086">
    <property type="entry name" value="PAC"/>
    <property type="match status" value="1"/>
</dbReference>
<dbReference type="InterPro" id="IPR013767">
    <property type="entry name" value="PAS_fold"/>
</dbReference>
<dbReference type="InterPro" id="IPR001610">
    <property type="entry name" value="PAC"/>
</dbReference>
<evidence type="ECO:0000313" key="13">
    <source>
        <dbReference type="EMBL" id="ADW70050.1"/>
    </source>
</evidence>
<dbReference type="InterPro" id="IPR003594">
    <property type="entry name" value="HATPase_dom"/>
</dbReference>
<dbReference type="KEGG" id="acm:AciX9_3030"/>
<keyword evidence="8" id="KW-0902">Two-component regulatory system</keyword>
<dbReference type="GO" id="GO:0000155">
    <property type="term" value="F:phosphorelay sensor kinase activity"/>
    <property type="evidence" value="ECO:0007669"/>
    <property type="project" value="InterPro"/>
</dbReference>
<dbReference type="InterPro" id="IPR000700">
    <property type="entry name" value="PAS-assoc_C"/>
</dbReference>
<dbReference type="SUPFAM" id="SSF47384">
    <property type="entry name" value="Homodimeric domain of signal transducing histidine kinase"/>
    <property type="match status" value="1"/>
</dbReference>
<protein>
    <recommendedName>
        <fullName evidence="2">histidine kinase</fullName>
        <ecNumber evidence="2">2.7.13.3</ecNumber>
    </recommendedName>
</protein>
<dbReference type="EMBL" id="CP002480">
    <property type="protein sequence ID" value="ADW70050.1"/>
    <property type="molecule type" value="Genomic_DNA"/>
</dbReference>
<dbReference type="NCBIfam" id="TIGR00229">
    <property type="entry name" value="sensory_box"/>
    <property type="match status" value="1"/>
</dbReference>
<feature type="compositionally biased region" description="Polar residues" evidence="9">
    <location>
        <begin position="1"/>
        <end position="11"/>
    </location>
</feature>
<dbReference type="PRINTS" id="PR00344">
    <property type="entry name" value="BCTRLSENSOR"/>
</dbReference>
<dbReference type="InterPro" id="IPR035965">
    <property type="entry name" value="PAS-like_dom_sf"/>
</dbReference>
<dbReference type="Gene3D" id="3.30.450.20">
    <property type="entry name" value="PAS domain"/>
    <property type="match status" value="1"/>
</dbReference>
<dbReference type="InterPro" id="IPR000014">
    <property type="entry name" value="PAS"/>
</dbReference>
<dbReference type="SMART" id="SM00091">
    <property type="entry name" value="PAS"/>
    <property type="match status" value="1"/>
</dbReference>
<dbReference type="eggNOG" id="COG2202">
    <property type="taxonomic scope" value="Bacteria"/>
</dbReference>
<dbReference type="SMART" id="SM00387">
    <property type="entry name" value="HATPase_c"/>
    <property type="match status" value="1"/>
</dbReference>
<dbReference type="GO" id="GO:0005524">
    <property type="term" value="F:ATP binding"/>
    <property type="evidence" value="ECO:0007669"/>
    <property type="project" value="UniProtKB-KW"/>
</dbReference>
<dbReference type="PROSITE" id="PS50113">
    <property type="entry name" value="PAC"/>
    <property type="match status" value="1"/>
</dbReference>
<keyword evidence="5" id="KW-0547">Nucleotide-binding</keyword>
<keyword evidence="4" id="KW-0808">Transferase</keyword>
<dbReference type="HOGENOM" id="CLU_000445_114_39_0"/>
<dbReference type="EC" id="2.7.13.3" evidence="2"/>
<dbReference type="Gene3D" id="3.30.565.10">
    <property type="entry name" value="Histidine kinase-like ATPase, C-terminal domain"/>
    <property type="match status" value="1"/>
</dbReference>
<dbReference type="Pfam" id="PF02518">
    <property type="entry name" value="HATPase_c"/>
    <property type="match status" value="1"/>
</dbReference>
<sequence>MMPEDLNTTHLTAPAQPHVTKGDAPEQPWQALLDSAGEGIWGVDLEGRCTFVNRAALRMLGFDAQELIGQNMHAMIHHHHADGSVYPAEDCSVYNVFRRNRPVSNEVDHVFRKDGSYFWIELSAQPILHLDKVQGAVVTFRDVTQHRMAEQALRRSEKLAAVGQLASSIAHEINNPLEAVLNLVYLVRGADTLEDARHYANLAEIELVRVADITMQTLRFHRQQTAAAPVNLEDTITAILRLYASRFPARRIKVEQYLRASHEPYLLEGDIRQVLNNLIRNAYDAMPHGGTLTIRLHSATCLKTSIPGVRITIADTGTGFLPAMRGHLFEPFHTTKEVTGTGLGLWITKGIVDKHEGRIYMRSREGQGTVFTIWLPVQSAAAAVAA</sequence>
<evidence type="ECO:0000256" key="2">
    <source>
        <dbReference type="ARBA" id="ARBA00012438"/>
    </source>
</evidence>
<evidence type="ECO:0000256" key="7">
    <source>
        <dbReference type="ARBA" id="ARBA00022840"/>
    </source>
</evidence>
<dbReference type="CDD" id="cd00082">
    <property type="entry name" value="HisKA"/>
    <property type="match status" value="1"/>
</dbReference>
<dbReference type="PROSITE" id="PS50112">
    <property type="entry name" value="PAS"/>
    <property type="match status" value="1"/>
</dbReference>
<dbReference type="eggNOG" id="COG4191">
    <property type="taxonomic scope" value="Bacteria"/>
</dbReference>
<feature type="domain" description="PAC" evidence="12">
    <location>
        <begin position="103"/>
        <end position="155"/>
    </location>
</feature>
<evidence type="ECO:0000256" key="6">
    <source>
        <dbReference type="ARBA" id="ARBA00022777"/>
    </source>
</evidence>
<dbReference type="PaxDb" id="1198114-AciX9_3030"/>
<dbReference type="AlphaFoldDB" id="E8X069"/>
<gene>
    <name evidence="13" type="ordered locus">AciX9_3030</name>
</gene>
<accession>E8X069</accession>
<feature type="domain" description="Histidine kinase" evidence="10">
    <location>
        <begin position="168"/>
        <end position="379"/>
    </location>
</feature>
<dbReference type="Pfam" id="PF00989">
    <property type="entry name" value="PAS"/>
    <property type="match status" value="1"/>
</dbReference>
<dbReference type="Proteomes" id="UP000000343">
    <property type="component" value="Chromosome"/>
</dbReference>
<keyword evidence="14" id="KW-1185">Reference proteome</keyword>
<dbReference type="STRING" id="1198114.AciX9_3030"/>
<dbReference type="Gene3D" id="1.10.287.130">
    <property type="match status" value="1"/>
</dbReference>
<evidence type="ECO:0000256" key="3">
    <source>
        <dbReference type="ARBA" id="ARBA00022553"/>
    </source>
</evidence>
<dbReference type="PANTHER" id="PTHR43065">
    <property type="entry name" value="SENSOR HISTIDINE KINASE"/>
    <property type="match status" value="1"/>
</dbReference>
<keyword evidence="7" id="KW-0067">ATP-binding</keyword>
<evidence type="ECO:0000259" key="11">
    <source>
        <dbReference type="PROSITE" id="PS50112"/>
    </source>
</evidence>
<dbReference type="InterPro" id="IPR004358">
    <property type="entry name" value="Sig_transdc_His_kin-like_C"/>
</dbReference>
<dbReference type="SUPFAM" id="SSF55874">
    <property type="entry name" value="ATPase domain of HSP90 chaperone/DNA topoisomerase II/histidine kinase"/>
    <property type="match status" value="1"/>
</dbReference>
<dbReference type="InterPro" id="IPR003661">
    <property type="entry name" value="HisK_dim/P_dom"/>
</dbReference>
<dbReference type="PANTHER" id="PTHR43065:SF10">
    <property type="entry name" value="PEROXIDE STRESS-ACTIVATED HISTIDINE KINASE MAK3"/>
    <property type="match status" value="1"/>
</dbReference>
<feature type="domain" description="PAS" evidence="11">
    <location>
        <begin position="25"/>
        <end position="77"/>
    </location>
</feature>
<evidence type="ECO:0000313" key="14">
    <source>
        <dbReference type="Proteomes" id="UP000000343"/>
    </source>
</evidence>
<dbReference type="InterPro" id="IPR036890">
    <property type="entry name" value="HATPase_C_sf"/>
</dbReference>
<keyword evidence="3" id="KW-0597">Phosphoprotein</keyword>
<dbReference type="PROSITE" id="PS50109">
    <property type="entry name" value="HIS_KIN"/>
    <property type="match status" value="1"/>
</dbReference>
<evidence type="ECO:0000256" key="4">
    <source>
        <dbReference type="ARBA" id="ARBA00022679"/>
    </source>
</evidence>
<dbReference type="GO" id="GO:0006355">
    <property type="term" value="P:regulation of DNA-templated transcription"/>
    <property type="evidence" value="ECO:0007669"/>
    <property type="project" value="InterPro"/>
</dbReference>
<keyword evidence="6 13" id="KW-0418">Kinase</keyword>
<evidence type="ECO:0000259" key="10">
    <source>
        <dbReference type="PROSITE" id="PS50109"/>
    </source>
</evidence>
<proteinExistence type="predicted"/>
<evidence type="ECO:0000259" key="12">
    <source>
        <dbReference type="PROSITE" id="PS50113"/>
    </source>
</evidence>
<dbReference type="InterPro" id="IPR005467">
    <property type="entry name" value="His_kinase_dom"/>
</dbReference>
<evidence type="ECO:0000256" key="9">
    <source>
        <dbReference type="SAM" id="MobiDB-lite"/>
    </source>
</evidence>
<evidence type="ECO:0000256" key="1">
    <source>
        <dbReference type="ARBA" id="ARBA00000085"/>
    </source>
</evidence>
<name>E8X069_GRATM</name>
<organism evidence="14">
    <name type="scientific">Granulicella tundricola (strain ATCC BAA-1859 / DSM 23138 / MP5ACTX9)</name>
    <dbReference type="NCBI Taxonomy" id="1198114"/>
    <lineage>
        <taxon>Bacteria</taxon>
        <taxon>Pseudomonadati</taxon>
        <taxon>Acidobacteriota</taxon>
        <taxon>Terriglobia</taxon>
        <taxon>Terriglobales</taxon>
        <taxon>Acidobacteriaceae</taxon>
        <taxon>Granulicella</taxon>
    </lineage>
</organism>
<reference evidence="14" key="1">
    <citation type="submission" date="2011-01" db="EMBL/GenBank/DDBJ databases">
        <title>Complete sequence of chromosome of Acidobacterium sp. MP5ACTX9.</title>
        <authorList>
            <consortium name="US DOE Joint Genome Institute"/>
            <person name="Lucas S."/>
            <person name="Copeland A."/>
            <person name="Lapidus A."/>
            <person name="Cheng J.-F."/>
            <person name="Goodwin L."/>
            <person name="Pitluck S."/>
            <person name="Teshima H."/>
            <person name="Detter J.C."/>
            <person name="Han C."/>
            <person name="Tapia R."/>
            <person name="Land M."/>
            <person name="Hauser L."/>
            <person name="Kyrpides N."/>
            <person name="Ivanova N."/>
            <person name="Ovchinnikova G."/>
            <person name="Pagani I."/>
            <person name="Rawat S.R."/>
            <person name="Mannisto M."/>
            <person name="Haggblom M.M."/>
            <person name="Woyke T."/>
        </authorList>
    </citation>
    <scope>NUCLEOTIDE SEQUENCE [LARGE SCALE GENOMIC DNA]</scope>
    <source>
        <strain evidence="14">MP5ACTX9</strain>
    </source>
</reference>
<comment type="catalytic activity">
    <reaction evidence="1">
        <text>ATP + protein L-histidine = ADP + protein N-phospho-L-histidine.</text>
        <dbReference type="EC" id="2.7.13.3"/>
    </reaction>
</comment>